<dbReference type="EMBL" id="LAZR01019873">
    <property type="protein sequence ID" value="KKL90937.1"/>
    <property type="molecule type" value="Genomic_DNA"/>
</dbReference>
<comment type="caution">
    <text evidence="1">The sequence shown here is derived from an EMBL/GenBank/DDBJ whole genome shotgun (WGS) entry which is preliminary data.</text>
</comment>
<reference evidence="1" key="1">
    <citation type="journal article" date="2015" name="Nature">
        <title>Complex archaea that bridge the gap between prokaryotes and eukaryotes.</title>
        <authorList>
            <person name="Spang A."/>
            <person name="Saw J.H."/>
            <person name="Jorgensen S.L."/>
            <person name="Zaremba-Niedzwiedzka K."/>
            <person name="Martijn J."/>
            <person name="Lind A.E."/>
            <person name="van Eijk R."/>
            <person name="Schleper C."/>
            <person name="Guy L."/>
            <person name="Ettema T.J."/>
        </authorList>
    </citation>
    <scope>NUCLEOTIDE SEQUENCE</scope>
</reference>
<proteinExistence type="predicted"/>
<gene>
    <name evidence="1" type="ORF">LCGC14_1899700</name>
</gene>
<organism evidence="1">
    <name type="scientific">marine sediment metagenome</name>
    <dbReference type="NCBI Taxonomy" id="412755"/>
    <lineage>
        <taxon>unclassified sequences</taxon>
        <taxon>metagenomes</taxon>
        <taxon>ecological metagenomes</taxon>
    </lineage>
</organism>
<protein>
    <submittedName>
        <fullName evidence="1">Uncharacterized protein</fullName>
    </submittedName>
</protein>
<name>A0A0F9IV22_9ZZZZ</name>
<dbReference type="AlphaFoldDB" id="A0A0F9IV22"/>
<sequence>MDIDAWVALNSFNHGELLILVGDVENPISRMRRESQIRFHALHELNTGWVKEALYELKDHTLLDTTEYLDIRLRKMSELN</sequence>
<evidence type="ECO:0000313" key="1">
    <source>
        <dbReference type="EMBL" id="KKL90937.1"/>
    </source>
</evidence>
<accession>A0A0F9IV22</accession>